<dbReference type="InterPro" id="IPR046657">
    <property type="entry name" value="DUF6766"/>
</dbReference>
<proteinExistence type="predicted"/>
<dbReference type="Pfam" id="PF20554">
    <property type="entry name" value="DUF6766"/>
    <property type="match status" value="1"/>
</dbReference>
<comment type="caution">
    <text evidence="1">The sequence shown here is derived from an EMBL/GenBank/DDBJ whole genome shotgun (WGS) entry which is preliminary data.</text>
</comment>
<evidence type="ECO:0000313" key="2">
    <source>
        <dbReference type="Proteomes" id="UP000484842"/>
    </source>
</evidence>
<dbReference type="RefSeq" id="WP_152870483.1">
    <property type="nucleotide sequence ID" value="NZ_WBSL01000002.1"/>
</dbReference>
<gene>
    <name evidence="1" type="ORF">F8S09_06915</name>
</gene>
<name>A0A7X1NVY4_9DEIO</name>
<dbReference type="EMBL" id="WBSL01000002">
    <property type="protein sequence ID" value="MPY66426.1"/>
    <property type="molecule type" value="Genomic_DNA"/>
</dbReference>
<evidence type="ECO:0000313" key="1">
    <source>
        <dbReference type="EMBL" id="MPY66426.1"/>
    </source>
</evidence>
<dbReference type="AlphaFoldDB" id="A0A7X1NVY4"/>
<protein>
    <submittedName>
        <fullName evidence="1">Uncharacterized protein</fullName>
    </submittedName>
</protein>
<keyword evidence="2" id="KW-1185">Reference proteome</keyword>
<sequence>MILPRTSGKKPCTARPISALRFLSSADFWQRPFQSGQSKFLSVGAMVALIIFLRERGSAESKKVEAPHRHTGK</sequence>
<organism evidence="1 2">
    <name type="scientific">Deinococcus terrestris</name>
    <dbReference type="NCBI Taxonomy" id="2651870"/>
    <lineage>
        <taxon>Bacteria</taxon>
        <taxon>Thermotogati</taxon>
        <taxon>Deinococcota</taxon>
        <taxon>Deinococci</taxon>
        <taxon>Deinococcales</taxon>
        <taxon>Deinococcaceae</taxon>
        <taxon>Deinococcus</taxon>
    </lineage>
</organism>
<dbReference type="Proteomes" id="UP000484842">
    <property type="component" value="Unassembled WGS sequence"/>
</dbReference>
<reference evidence="1 2" key="1">
    <citation type="submission" date="2019-10" db="EMBL/GenBank/DDBJ databases">
        <title>Deinococcus sp. isolated from soil.</title>
        <authorList>
            <person name="Li Y."/>
            <person name="Wang J."/>
        </authorList>
    </citation>
    <scope>NUCLEOTIDE SEQUENCE [LARGE SCALE GENOMIC DNA]</scope>
    <source>
        <strain evidence="1 2">SDU3-2</strain>
    </source>
</reference>
<accession>A0A7X1NVY4</accession>